<dbReference type="EMBL" id="FRBM01000003">
    <property type="protein sequence ID" value="SHL27559.1"/>
    <property type="molecule type" value="Genomic_DNA"/>
</dbReference>
<feature type="transmembrane region" description="Helical" evidence="1">
    <location>
        <begin position="40"/>
        <end position="58"/>
    </location>
</feature>
<reference evidence="2 3" key="1">
    <citation type="submission" date="2016-11" db="EMBL/GenBank/DDBJ databases">
        <authorList>
            <person name="Jaros S."/>
            <person name="Januszkiewicz K."/>
            <person name="Wedrychowicz H."/>
        </authorList>
    </citation>
    <scope>NUCLEOTIDE SEQUENCE [LARGE SCALE GENOMIC DNA]</scope>
    <source>
        <strain evidence="2 3">DSM 27621</strain>
    </source>
</reference>
<keyword evidence="1" id="KW-0472">Membrane</keyword>
<keyword evidence="1" id="KW-1133">Transmembrane helix</keyword>
<protein>
    <submittedName>
        <fullName evidence="2">Uncharacterized protein</fullName>
    </submittedName>
</protein>
<accession>A0A1M6ZAY5</accession>
<evidence type="ECO:0000313" key="2">
    <source>
        <dbReference type="EMBL" id="SHL27559.1"/>
    </source>
</evidence>
<proteinExistence type="predicted"/>
<name>A0A1M6ZAY5_9FLAO</name>
<keyword evidence="1" id="KW-0812">Transmembrane</keyword>
<feature type="transmembrane region" description="Helical" evidence="1">
    <location>
        <begin position="7"/>
        <end position="28"/>
    </location>
</feature>
<evidence type="ECO:0000313" key="3">
    <source>
        <dbReference type="Proteomes" id="UP000184069"/>
    </source>
</evidence>
<sequence length="69" mass="7969">MAEMLQTVLRIQLLVYIFLVGVLVGDVFQLPRNVINSQKNIISSIIILSFTNPQIITYEKFKKNCKIRT</sequence>
<dbReference type="AlphaFoldDB" id="A0A1M6ZAY5"/>
<evidence type="ECO:0000256" key="1">
    <source>
        <dbReference type="SAM" id="Phobius"/>
    </source>
</evidence>
<dbReference type="Proteomes" id="UP000184069">
    <property type="component" value="Unassembled WGS sequence"/>
</dbReference>
<gene>
    <name evidence="2" type="ORF">SAMN05444407_103156</name>
</gene>
<organism evidence="2 3">
    <name type="scientific">Chryseobacterium contaminans</name>
    <dbReference type="NCBI Taxonomy" id="1423959"/>
    <lineage>
        <taxon>Bacteria</taxon>
        <taxon>Pseudomonadati</taxon>
        <taxon>Bacteroidota</taxon>
        <taxon>Flavobacteriia</taxon>
        <taxon>Flavobacteriales</taxon>
        <taxon>Weeksellaceae</taxon>
        <taxon>Chryseobacterium group</taxon>
        <taxon>Chryseobacterium</taxon>
    </lineage>
</organism>